<comment type="subcellular location">
    <subcellularLocation>
        <location evidence="1">Membrane</location>
        <topology evidence="1">Multi-pass membrane protein</topology>
    </subcellularLocation>
</comment>
<proteinExistence type="predicted"/>
<dbReference type="SUPFAM" id="SSF103473">
    <property type="entry name" value="MFS general substrate transporter"/>
    <property type="match status" value="1"/>
</dbReference>
<name>A0A084AU80_STACB</name>
<dbReference type="InterPro" id="IPR011701">
    <property type="entry name" value="MFS"/>
</dbReference>
<dbReference type="Proteomes" id="UP000028045">
    <property type="component" value="Unassembled WGS sequence"/>
</dbReference>
<dbReference type="Gene3D" id="1.20.1720.10">
    <property type="entry name" value="Multidrug resistance protein D"/>
    <property type="match status" value="1"/>
</dbReference>
<gene>
    <name evidence="7" type="ORF">S7711_03797</name>
</gene>
<feature type="transmembrane region" description="Helical" evidence="5">
    <location>
        <begin position="428"/>
        <end position="449"/>
    </location>
</feature>
<feature type="transmembrane region" description="Helical" evidence="5">
    <location>
        <begin position="222"/>
        <end position="239"/>
    </location>
</feature>
<evidence type="ECO:0000256" key="2">
    <source>
        <dbReference type="ARBA" id="ARBA00022692"/>
    </source>
</evidence>
<feature type="transmembrane region" description="Helical" evidence="5">
    <location>
        <begin position="507"/>
        <end position="525"/>
    </location>
</feature>
<feature type="transmembrane region" description="Helical" evidence="5">
    <location>
        <begin position="99"/>
        <end position="117"/>
    </location>
</feature>
<evidence type="ECO:0000256" key="5">
    <source>
        <dbReference type="SAM" id="Phobius"/>
    </source>
</evidence>
<keyword evidence="4 5" id="KW-0472">Membrane</keyword>
<dbReference type="Pfam" id="PF07690">
    <property type="entry name" value="MFS_1"/>
    <property type="match status" value="1"/>
</dbReference>
<dbReference type="GO" id="GO:0016020">
    <property type="term" value="C:membrane"/>
    <property type="evidence" value="ECO:0007669"/>
    <property type="project" value="UniProtKB-SubCell"/>
</dbReference>
<evidence type="ECO:0000313" key="7">
    <source>
        <dbReference type="EMBL" id="KEY68859.1"/>
    </source>
</evidence>
<accession>A0A084AU80</accession>
<evidence type="ECO:0000256" key="4">
    <source>
        <dbReference type="ARBA" id="ARBA00023136"/>
    </source>
</evidence>
<feature type="transmembrane region" description="Helical" evidence="5">
    <location>
        <begin position="61"/>
        <end position="87"/>
    </location>
</feature>
<dbReference type="EMBL" id="KL648556">
    <property type="protein sequence ID" value="KEY68859.1"/>
    <property type="molecule type" value="Genomic_DNA"/>
</dbReference>
<dbReference type="PANTHER" id="PTHR42718">
    <property type="entry name" value="MAJOR FACILITATOR SUPERFAMILY MULTIDRUG TRANSPORTER MFSC"/>
    <property type="match status" value="1"/>
</dbReference>
<feature type="domain" description="Major facilitator superfamily (MFS) profile" evidence="6">
    <location>
        <begin position="63"/>
        <end position="529"/>
    </location>
</feature>
<feature type="transmembrane region" description="Helical" evidence="5">
    <location>
        <begin position="395"/>
        <end position="416"/>
    </location>
</feature>
<dbReference type="Gene3D" id="1.20.1250.20">
    <property type="entry name" value="MFS general substrate transporter like domains"/>
    <property type="match status" value="1"/>
</dbReference>
<dbReference type="OrthoDB" id="2130629at2759"/>
<sequence>MATTMTELAIDMHTAAVVPDQNVPLTAYPLLDRCSKENTRQGIASPPPPPASSTKSRLRHIAVTFQLSGVSFTASAVNGLVVVGLPAMTSDLSLPPSLAFWPASAAFMATTASLLLAGSLADIIGPRPVELVGALASGAFMVGCGLSRRGEELVALRALQGVALAMHLASSVSLLTMTWPQGRSRNVAFSCLGISQVLGFSLGLVLGGVFVDTVGWRAGWHIYGGITLALTALGLVILPKGQPLGTWREFAHGIATKMDLVGALLASAFMAFLSYFLAVVSQDVHSIRRPENIVFLCLGALSLPLFVYWVHRQARVGKPALIPNALWRNTSFSTICGAIAISYGVLVSLELFASLFFQEVQHLSALQAAVRIIPSLIVGFILNLTTGLLVHKVPVVWIVAITSILTAGSPLLMALIQPQWTYWTNAFVAQLLMPFNVDVLFTVGLIMITDSFPHDRQALAGAVFNTSSQFGKAIGLAVMQVISTVVTRDSDEKNPVEALMEGYRASFWTMFALMLSCAVLGGLGLRKAGKIGLKRD</sequence>
<organism evidence="7 8">
    <name type="scientific">Stachybotrys chartarum (strain CBS 109288 / IBT 7711)</name>
    <name type="common">Toxic black mold</name>
    <name type="synonym">Stilbospora chartarum</name>
    <dbReference type="NCBI Taxonomy" id="1280523"/>
    <lineage>
        <taxon>Eukaryota</taxon>
        <taxon>Fungi</taxon>
        <taxon>Dikarya</taxon>
        <taxon>Ascomycota</taxon>
        <taxon>Pezizomycotina</taxon>
        <taxon>Sordariomycetes</taxon>
        <taxon>Hypocreomycetidae</taxon>
        <taxon>Hypocreales</taxon>
        <taxon>Stachybotryaceae</taxon>
        <taxon>Stachybotrys</taxon>
    </lineage>
</organism>
<keyword evidence="2 5" id="KW-0812">Transmembrane</keyword>
<feature type="transmembrane region" description="Helical" evidence="5">
    <location>
        <begin position="293"/>
        <end position="311"/>
    </location>
</feature>
<evidence type="ECO:0000256" key="1">
    <source>
        <dbReference type="ARBA" id="ARBA00004141"/>
    </source>
</evidence>
<dbReference type="PANTHER" id="PTHR42718:SF27">
    <property type="entry name" value="TRANSPORTER, PUTATIVE-RELATED"/>
    <property type="match status" value="1"/>
</dbReference>
<keyword evidence="8" id="KW-1185">Reference proteome</keyword>
<evidence type="ECO:0000313" key="8">
    <source>
        <dbReference type="Proteomes" id="UP000028045"/>
    </source>
</evidence>
<dbReference type="GO" id="GO:0022857">
    <property type="term" value="F:transmembrane transporter activity"/>
    <property type="evidence" value="ECO:0007669"/>
    <property type="project" value="InterPro"/>
</dbReference>
<dbReference type="AlphaFoldDB" id="A0A084AU80"/>
<feature type="transmembrane region" description="Helical" evidence="5">
    <location>
        <begin position="369"/>
        <end position="390"/>
    </location>
</feature>
<protein>
    <recommendedName>
        <fullName evidence="6">Major facilitator superfamily (MFS) profile domain-containing protein</fullName>
    </recommendedName>
</protein>
<evidence type="ECO:0000256" key="3">
    <source>
        <dbReference type="ARBA" id="ARBA00022989"/>
    </source>
</evidence>
<dbReference type="InterPro" id="IPR036259">
    <property type="entry name" value="MFS_trans_sf"/>
</dbReference>
<feature type="transmembrane region" description="Helical" evidence="5">
    <location>
        <begin position="187"/>
        <end position="210"/>
    </location>
</feature>
<reference evidence="7 8" key="1">
    <citation type="journal article" date="2014" name="BMC Genomics">
        <title>Comparative genome sequencing reveals chemotype-specific gene clusters in the toxigenic black mold Stachybotrys.</title>
        <authorList>
            <person name="Semeiks J."/>
            <person name="Borek D."/>
            <person name="Otwinowski Z."/>
            <person name="Grishin N.V."/>
        </authorList>
    </citation>
    <scope>NUCLEOTIDE SEQUENCE [LARGE SCALE GENOMIC DNA]</scope>
    <source>
        <strain evidence="8">CBS 109288 / IBT 7711</strain>
    </source>
</reference>
<dbReference type="InterPro" id="IPR020846">
    <property type="entry name" value="MFS_dom"/>
</dbReference>
<keyword evidence="3 5" id="KW-1133">Transmembrane helix</keyword>
<feature type="transmembrane region" description="Helical" evidence="5">
    <location>
        <begin position="332"/>
        <end position="357"/>
    </location>
</feature>
<evidence type="ECO:0000259" key="6">
    <source>
        <dbReference type="PROSITE" id="PS50850"/>
    </source>
</evidence>
<dbReference type="PROSITE" id="PS50850">
    <property type="entry name" value="MFS"/>
    <property type="match status" value="1"/>
</dbReference>
<feature type="transmembrane region" description="Helical" evidence="5">
    <location>
        <begin position="470"/>
        <end position="487"/>
    </location>
</feature>
<feature type="transmembrane region" description="Helical" evidence="5">
    <location>
        <begin position="260"/>
        <end position="281"/>
    </location>
</feature>
<dbReference type="HOGENOM" id="CLU_000960_27_5_1"/>